<feature type="region of interest" description="Disordered" evidence="1">
    <location>
        <begin position="115"/>
        <end position="135"/>
    </location>
</feature>
<dbReference type="EMBL" id="CM000126">
    <property type="protein sequence ID" value="EAY73519.1"/>
    <property type="molecule type" value="Genomic_DNA"/>
</dbReference>
<name>A2WNH3_ORYSI</name>
<dbReference type="Proteomes" id="UP000007015">
    <property type="component" value="Chromosome 1"/>
</dbReference>
<feature type="region of interest" description="Disordered" evidence="1">
    <location>
        <begin position="52"/>
        <end position="94"/>
    </location>
</feature>
<dbReference type="Gramene" id="BGIOSGA003263-TA">
    <property type="protein sequence ID" value="BGIOSGA003263-PA"/>
    <property type="gene ID" value="BGIOSGA003263"/>
</dbReference>
<keyword evidence="3" id="KW-1185">Reference proteome</keyword>
<dbReference type="HOGENOM" id="CLU_1889189_0_0_1"/>
<evidence type="ECO:0000313" key="3">
    <source>
        <dbReference type="Proteomes" id="UP000007015"/>
    </source>
</evidence>
<organism evidence="2 3">
    <name type="scientific">Oryza sativa subsp. indica</name>
    <name type="common">Rice</name>
    <dbReference type="NCBI Taxonomy" id="39946"/>
    <lineage>
        <taxon>Eukaryota</taxon>
        <taxon>Viridiplantae</taxon>
        <taxon>Streptophyta</taxon>
        <taxon>Embryophyta</taxon>
        <taxon>Tracheophyta</taxon>
        <taxon>Spermatophyta</taxon>
        <taxon>Magnoliopsida</taxon>
        <taxon>Liliopsida</taxon>
        <taxon>Poales</taxon>
        <taxon>Poaceae</taxon>
        <taxon>BOP clade</taxon>
        <taxon>Oryzoideae</taxon>
        <taxon>Oryzeae</taxon>
        <taxon>Oryzinae</taxon>
        <taxon>Oryza</taxon>
        <taxon>Oryza sativa</taxon>
    </lineage>
</organism>
<proteinExistence type="predicted"/>
<evidence type="ECO:0000313" key="2">
    <source>
        <dbReference type="EMBL" id="EAY73519.1"/>
    </source>
</evidence>
<dbReference type="AlphaFoldDB" id="A2WNH3"/>
<gene>
    <name evidence="2" type="ORF">OsI_01401</name>
</gene>
<feature type="region of interest" description="Disordered" evidence="1">
    <location>
        <begin position="1"/>
        <end position="35"/>
    </location>
</feature>
<sequence length="135" mass="14447">MPTPSSAASHFFHHRPAPKVARSGHGLAGSGGGAPLRIWRWGGGEEQRWRRRCSSSHLAVAGSGGGDGERRRLPRRPTRRGDAWGSGSANAWPRAMASRLPSPGAALRAVPLQARIRPAEPRSPLPWVRASDVEA</sequence>
<evidence type="ECO:0000256" key="1">
    <source>
        <dbReference type="SAM" id="MobiDB-lite"/>
    </source>
</evidence>
<reference evidence="2 3" key="1">
    <citation type="journal article" date="2005" name="PLoS Biol.">
        <title>The genomes of Oryza sativa: a history of duplications.</title>
        <authorList>
            <person name="Yu J."/>
            <person name="Wang J."/>
            <person name="Lin W."/>
            <person name="Li S."/>
            <person name="Li H."/>
            <person name="Zhou J."/>
            <person name="Ni P."/>
            <person name="Dong W."/>
            <person name="Hu S."/>
            <person name="Zeng C."/>
            <person name="Zhang J."/>
            <person name="Zhang Y."/>
            <person name="Li R."/>
            <person name="Xu Z."/>
            <person name="Li S."/>
            <person name="Li X."/>
            <person name="Zheng H."/>
            <person name="Cong L."/>
            <person name="Lin L."/>
            <person name="Yin J."/>
            <person name="Geng J."/>
            <person name="Li G."/>
            <person name="Shi J."/>
            <person name="Liu J."/>
            <person name="Lv H."/>
            <person name="Li J."/>
            <person name="Wang J."/>
            <person name="Deng Y."/>
            <person name="Ran L."/>
            <person name="Shi X."/>
            <person name="Wang X."/>
            <person name="Wu Q."/>
            <person name="Li C."/>
            <person name="Ren X."/>
            <person name="Wang J."/>
            <person name="Wang X."/>
            <person name="Li D."/>
            <person name="Liu D."/>
            <person name="Zhang X."/>
            <person name="Ji Z."/>
            <person name="Zhao W."/>
            <person name="Sun Y."/>
            <person name="Zhang Z."/>
            <person name="Bao J."/>
            <person name="Han Y."/>
            <person name="Dong L."/>
            <person name="Ji J."/>
            <person name="Chen P."/>
            <person name="Wu S."/>
            <person name="Liu J."/>
            <person name="Xiao Y."/>
            <person name="Bu D."/>
            <person name="Tan J."/>
            <person name="Yang L."/>
            <person name="Ye C."/>
            <person name="Zhang J."/>
            <person name="Xu J."/>
            <person name="Zhou Y."/>
            <person name="Yu Y."/>
            <person name="Zhang B."/>
            <person name="Zhuang S."/>
            <person name="Wei H."/>
            <person name="Liu B."/>
            <person name="Lei M."/>
            <person name="Yu H."/>
            <person name="Li Y."/>
            <person name="Xu H."/>
            <person name="Wei S."/>
            <person name="He X."/>
            <person name="Fang L."/>
            <person name="Zhang Z."/>
            <person name="Zhang Y."/>
            <person name="Huang X."/>
            <person name="Su Z."/>
            <person name="Tong W."/>
            <person name="Li J."/>
            <person name="Tong Z."/>
            <person name="Li S."/>
            <person name="Ye J."/>
            <person name="Wang L."/>
            <person name="Fang L."/>
            <person name="Lei T."/>
            <person name="Chen C."/>
            <person name="Chen H."/>
            <person name="Xu Z."/>
            <person name="Li H."/>
            <person name="Huang H."/>
            <person name="Zhang F."/>
            <person name="Xu H."/>
            <person name="Li N."/>
            <person name="Zhao C."/>
            <person name="Li S."/>
            <person name="Dong L."/>
            <person name="Huang Y."/>
            <person name="Li L."/>
            <person name="Xi Y."/>
            <person name="Qi Q."/>
            <person name="Li W."/>
            <person name="Zhang B."/>
            <person name="Hu W."/>
            <person name="Zhang Y."/>
            <person name="Tian X."/>
            <person name="Jiao Y."/>
            <person name="Liang X."/>
            <person name="Jin J."/>
            <person name="Gao L."/>
            <person name="Zheng W."/>
            <person name="Hao B."/>
            <person name="Liu S."/>
            <person name="Wang W."/>
            <person name="Yuan L."/>
            <person name="Cao M."/>
            <person name="McDermott J."/>
            <person name="Samudrala R."/>
            <person name="Wang J."/>
            <person name="Wong G.K."/>
            <person name="Yang H."/>
        </authorList>
    </citation>
    <scope>NUCLEOTIDE SEQUENCE [LARGE SCALE GENOMIC DNA]</scope>
    <source>
        <strain evidence="3">cv. 93-11</strain>
    </source>
</reference>
<accession>A2WNH3</accession>
<protein>
    <submittedName>
        <fullName evidence="2">Uncharacterized protein</fullName>
    </submittedName>
</protein>